<keyword evidence="3" id="KW-1185">Reference proteome</keyword>
<organism evidence="2 3">
    <name type="scientific">Rhizocola hellebori</name>
    <dbReference type="NCBI Taxonomy" id="1392758"/>
    <lineage>
        <taxon>Bacteria</taxon>
        <taxon>Bacillati</taxon>
        <taxon>Actinomycetota</taxon>
        <taxon>Actinomycetes</taxon>
        <taxon>Micromonosporales</taxon>
        <taxon>Micromonosporaceae</taxon>
        <taxon>Rhizocola</taxon>
    </lineage>
</organism>
<dbReference type="InterPro" id="IPR012347">
    <property type="entry name" value="Ferritin-like"/>
</dbReference>
<dbReference type="InterPro" id="IPR005183">
    <property type="entry name" value="DUF305_CopM-like"/>
</dbReference>
<evidence type="ECO:0000313" key="2">
    <source>
        <dbReference type="EMBL" id="GIH06636.1"/>
    </source>
</evidence>
<evidence type="ECO:0000313" key="3">
    <source>
        <dbReference type="Proteomes" id="UP000612899"/>
    </source>
</evidence>
<name>A0A8J3QBR8_9ACTN</name>
<dbReference type="Pfam" id="PF03713">
    <property type="entry name" value="DUF305"/>
    <property type="match status" value="1"/>
</dbReference>
<dbReference type="EMBL" id="BONY01000029">
    <property type="protein sequence ID" value="GIH06636.1"/>
    <property type="molecule type" value="Genomic_DNA"/>
</dbReference>
<feature type="domain" description="DUF305" evidence="1">
    <location>
        <begin position="45"/>
        <end position="198"/>
    </location>
</feature>
<dbReference type="AlphaFoldDB" id="A0A8J3QBR8"/>
<accession>A0A8J3QBR8</accession>
<gene>
    <name evidence="2" type="ORF">Rhe02_47030</name>
</gene>
<dbReference type="Proteomes" id="UP000612899">
    <property type="component" value="Unassembled WGS sequence"/>
</dbReference>
<dbReference type="RefSeq" id="WP_203910451.1">
    <property type="nucleotide sequence ID" value="NZ_BONY01000029.1"/>
</dbReference>
<proteinExistence type="predicted"/>
<protein>
    <submittedName>
        <fullName evidence="2">DUF305 domain-containing protein</fullName>
    </submittedName>
</protein>
<dbReference type="PANTHER" id="PTHR36933">
    <property type="entry name" value="SLL0788 PROTEIN"/>
    <property type="match status" value="1"/>
</dbReference>
<comment type="caution">
    <text evidence="2">The sequence shown here is derived from an EMBL/GenBank/DDBJ whole genome shotgun (WGS) entry which is preliminary data.</text>
</comment>
<reference evidence="2" key="1">
    <citation type="submission" date="2021-01" db="EMBL/GenBank/DDBJ databases">
        <title>Whole genome shotgun sequence of Rhizocola hellebori NBRC 109834.</title>
        <authorList>
            <person name="Komaki H."/>
            <person name="Tamura T."/>
        </authorList>
    </citation>
    <scope>NUCLEOTIDE SEQUENCE</scope>
    <source>
        <strain evidence="2">NBRC 109834</strain>
    </source>
</reference>
<dbReference type="PANTHER" id="PTHR36933:SF1">
    <property type="entry name" value="SLL0788 PROTEIN"/>
    <property type="match status" value="1"/>
</dbReference>
<sequence length="203" mass="21555">MSTARRFTLFSTAGLAVMLVIGLLLGYAAGFLTPHSSSPGDTSPEAGFARDMSAHHAQAVAMGMLAQSKGNKVEVRGFGSDIALTQQAQIGMMDQWLRDWGVNPNTEAAPMSWMPDGMNQLDNGLMPGMATQAEMDALAAASGPAFDRLFVQMMIKHHLGGIHMVDGVLSQTHNGDVTWLADAIKSGQQGEVTALQNLQKQLG</sequence>
<evidence type="ECO:0000259" key="1">
    <source>
        <dbReference type="Pfam" id="PF03713"/>
    </source>
</evidence>
<dbReference type="Gene3D" id="1.20.1260.10">
    <property type="match status" value="1"/>
</dbReference>